<dbReference type="OrthoDB" id="5360144at2"/>
<comment type="caution">
    <text evidence="9">The sequence shown here is derived from an EMBL/GenBank/DDBJ whole genome shotgun (WGS) entry which is preliminary data.</text>
</comment>
<feature type="domain" description="OmpA-like" evidence="8">
    <location>
        <begin position="167"/>
        <end position="295"/>
    </location>
</feature>
<feature type="region of interest" description="Disordered" evidence="6">
    <location>
        <begin position="36"/>
        <end position="57"/>
    </location>
</feature>
<dbReference type="InterPro" id="IPR037873">
    <property type="entry name" value="BamE-like"/>
</dbReference>
<keyword evidence="2 7" id="KW-0732">Signal</keyword>
<dbReference type="InterPro" id="IPR006665">
    <property type="entry name" value="OmpA-like"/>
</dbReference>
<evidence type="ECO:0000256" key="3">
    <source>
        <dbReference type="ARBA" id="ARBA00023136"/>
    </source>
</evidence>
<dbReference type="EMBL" id="RCZI01000007">
    <property type="protein sequence ID" value="TPG23793.1"/>
    <property type="molecule type" value="Genomic_DNA"/>
</dbReference>
<name>A0A502DF48_9BURK</name>
<dbReference type="AlphaFoldDB" id="A0A502DF48"/>
<dbReference type="PROSITE" id="PS51257">
    <property type="entry name" value="PROKAR_LIPOPROTEIN"/>
    <property type="match status" value="1"/>
</dbReference>
<protein>
    <submittedName>
        <fullName evidence="9">Outer membrane protein assembly factor BamE</fullName>
    </submittedName>
</protein>
<proteinExistence type="predicted"/>
<keyword evidence="4" id="KW-0998">Cell outer membrane</keyword>
<reference evidence="9 10" key="1">
    <citation type="journal article" date="2019" name="Environ. Microbiol.">
        <title>Species interactions and distinct microbial communities in high Arctic permafrost affected cryosols are associated with the CH4 and CO2 gas fluxes.</title>
        <authorList>
            <person name="Altshuler I."/>
            <person name="Hamel J."/>
            <person name="Turney S."/>
            <person name="Magnuson E."/>
            <person name="Levesque R."/>
            <person name="Greer C."/>
            <person name="Whyte L.G."/>
        </authorList>
    </citation>
    <scope>NUCLEOTIDE SEQUENCE [LARGE SCALE GENOMIC DNA]</scope>
    <source>
        <strain evidence="9 10">S06.C</strain>
    </source>
</reference>
<evidence type="ECO:0000256" key="2">
    <source>
        <dbReference type="ARBA" id="ARBA00022729"/>
    </source>
</evidence>
<dbReference type="Pfam" id="PF04355">
    <property type="entry name" value="BamE"/>
    <property type="match status" value="1"/>
</dbReference>
<dbReference type="Proteomes" id="UP000319212">
    <property type="component" value="Unassembled WGS sequence"/>
</dbReference>
<dbReference type="InterPro" id="IPR036737">
    <property type="entry name" value="OmpA-like_sf"/>
</dbReference>
<dbReference type="Pfam" id="PF00691">
    <property type="entry name" value="OmpA"/>
    <property type="match status" value="1"/>
</dbReference>
<evidence type="ECO:0000313" key="9">
    <source>
        <dbReference type="EMBL" id="TPG23793.1"/>
    </source>
</evidence>
<organism evidence="9 10">
    <name type="scientific">Variovorax guangxiensis</name>
    <dbReference type="NCBI Taxonomy" id="1775474"/>
    <lineage>
        <taxon>Bacteria</taxon>
        <taxon>Pseudomonadati</taxon>
        <taxon>Pseudomonadota</taxon>
        <taxon>Betaproteobacteria</taxon>
        <taxon>Burkholderiales</taxon>
        <taxon>Comamonadaceae</taxon>
        <taxon>Variovorax</taxon>
    </lineage>
</organism>
<dbReference type="GO" id="GO:0009279">
    <property type="term" value="C:cell outer membrane"/>
    <property type="evidence" value="ECO:0007669"/>
    <property type="project" value="UniProtKB-SubCell"/>
</dbReference>
<dbReference type="PANTHER" id="PTHR30329">
    <property type="entry name" value="STATOR ELEMENT OF FLAGELLAR MOTOR COMPLEX"/>
    <property type="match status" value="1"/>
</dbReference>
<evidence type="ECO:0000256" key="5">
    <source>
        <dbReference type="PROSITE-ProRule" id="PRU00473"/>
    </source>
</evidence>
<keyword evidence="3 5" id="KW-0472">Membrane</keyword>
<comment type="subcellular location">
    <subcellularLocation>
        <location evidence="1">Cell outer membrane</location>
    </subcellularLocation>
</comment>
<feature type="signal peptide" evidence="7">
    <location>
        <begin position="1"/>
        <end position="35"/>
    </location>
</feature>
<dbReference type="CDD" id="cd07185">
    <property type="entry name" value="OmpA_C-like"/>
    <property type="match status" value="1"/>
</dbReference>
<dbReference type="PANTHER" id="PTHR30329:SF21">
    <property type="entry name" value="LIPOPROTEIN YIAD-RELATED"/>
    <property type="match status" value="1"/>
</dbReference>
<dbReference type="InterPro" id="IPR007450">
    <property type="entry name" value="BamE_dom"/>
</dbReference>
<gene>
    <name evidence="9" type="primary">bamE</name>
    <name evidence="9" type="ORF">EAH82_19475</name>
</gene>
<sequence>MKQQHFTSSAVRMRPLAAACLLALLATGCASPSHTISPEAQANAARENPAPPKDEDFPAIESAKWKQGAFPSIEALRAMRTGMGKDQVRELLSYPHFSEGIGGVREWNYIFHFRTGAGPDYITCQYMVRFNQDVLTTGGYWKGRGCADMVKPAVVAPVLVPAPPVAAVPRKVTLGADGLFRFDGGHATDLLPEGRRKIEALATDIRQSGDKASITVIGHTDRLGSDDYNNALSLERANTVRGLLVQQGVAGTAIRAAGAGKQQPVVQCAGTAATPELVSCLQPNRRVEIEVSTSR</sequence>
<evidence type="ECO:0000256" key="4">
    <source>
        <dbReference type="ARBA" id="ARBA00023237"/>
    </source>
</evidence>
<dbReference type="Gene3D" id="3.30.1330.60">
    <property type="entry name" value="OmpA-like domain"/>
    <property type="match status" value="1"/>
</dbReference>
<dbReference type="RefSeq" id="WP_140844838.1">
    <property type="nucleotide sequence ID" value="NZ_RCZI01000007.1"/>
</dbReference>
<dbReference type="InterPro" id="IPR006664">
    <property type="entry name" value="OMP_bac"/>
</dbReference>
<evidence type="ECO:0000256" key="7">
    <source>
        <dbReference type="SAM" id="SignalP"/>
    </source>
</evidence>
<dbReference type="Gene3D" id="3.30.1450.10">
    <property type="match status" value="1"/>
</dbReference>
<evidence type="ECO:0000313" key="10">
    <source>
        <dbReference type="Proteomes" id="UP000319212"/>
    </source>
</evidence>
<dbReference type="InterPro" id="IPR050330">
    <property type="entry name" value="Bact_OuterMem_StrucFunc"/>
</dbReference>
<accession>A0A502DF48</accession>
<dbReference type="PRINTS" id="PR01021">
    <property type="entry name" value="OMPADOMAIN"/>
</dbReference>
<feature type="chain" id="PRO_5021291180" evidence="7">
    <location>
        <begin position="36"/>
        <end position="295"/>
    </location>
</feature>
<evidence type="ECO:0000256" key="1">
    <source>
        <dbReference type="ARBA" id="ARBA00004442"/>
    </source>
</evidence>
<evidence type="ECO:0000256" key="6">
    <source>
        <dbReference type="SAM" id="MobiDB-lite"/>
    </source>
</evidence>
<dbReference type="PROSITE" id="PS51123">
    <property type="entry name" value="OMPA_2"/>
    <property type="match status" value="1"/>
</dbReference>
<evidence type="ECO:0000259" key="8">
    <source>
        <dbReference type="PROSITE" id="PS51123"/>
    </source>
</evidence>
<dbReference type="SUPFAM" id="SSF103088">
    <property type="entry name" value="OmpA-like"/>
    <property type="match status" value="1"/>
</dbReference>